<dbReference type="InterPro" id="IPR010989">
    <property type="entry name" value="SNARE"/>
</dbReference>
<dbReference type="FunFam" id="1.20.5.110:FF:000022">
    <property type="entry name" value="Syntaxin 19"/>
    <property type="match status" value="1"/>
</dbReference>
<dbReference type="Gene3D" id="1.20.58.70">
    <property type="match status" value="1"/>
</dbReference>
<dbReference type="Pfam" id="PF00804">
    <property type="entry name" value="Syntaxin"/>
    <property type="match status" value="1"/>
</dbReference>
<keyword evidence="4 7" id="KW-0175">Coiled coil</keyword>
<dbReference type="GO" id="GO:0048787">
    <property type="term" value="C:presynaptic active zone membrane"/>
    <property type="evidence" value="ECO:0007669"/>
    <property type="project" value="TreeGrafter"/>
</dbReference>
<dbReference type="FunFam" id="1.20.58.70:FF:000042">
    <property type="entry name" value="Syntaxin 11b, tandem duplicate 2"/>
    <property type="match status" value="1"/>
</dbReference>
<dbReference type="GO" id="GO:0006886">
    <property type="term" value="P:intracellular protein transport"/>
    <property type="evidence" value="ECO:0007669"/>
    <property type="project" value="InterPro"/>
</dbReference>
<dbReference type="GO" id="GO:0000149">
    <property type="term" value="F:SNARE binding"/>
    <property type="evidence" value="ECO:0007669"/>
    <property type="project" value="TreeGrafter"/>
</dbReference>
<evidence type="ECO:0000313" key="10">
    <source>
        <dbReference type="Proteomes" id="UP001221898"/>
    </source>
</evidence>
<dbReference type="Gene3D" id="1.20.5.110">
    <property type="match status" value="1"/>
</dbReference>
<dbReference type="EMBL" id="JAINUG010000029">
    <property type="protein sequence ID" value="KAJ8409706.1"/>
    <property type="molecule type" value="Genomic_DNA"/>
</dbReference>
<comment type="caution">
    <text evidence="9">The sequence shown here is derived from an EMBL/GenBank/DDBJ whole genome shotgun (WGS) entry which is preliminary data.</text>
</comment>
<feature type="domain" description="T-SNARE coiled-coil homology" evidence="8">
    <location>
        <begin position="208"/>
        <end position="270"/>
    </location>
</feature>
<sequence length="286" mass="33203">MRDRFADLKALSKDQEEEEDDEFYSCVDEKELDQVAVVFEQGSPMDQIFEEVQSLQKEIALLRLDVARLGTQNSRFLTSVRRISTIKRDANAIARDIRVRGESIYSRLQELDKWRKELEDKHSSNSALVRIARTQYVSVMHTFHDAMFEYNQAEMAQREFCKTRIQRQAGIMGQEVSGEQIEEMIEAGQWNIFSQNVVTEGKTSRSALAEIEKRHKELLDLEGRVQEIHDLFLQMALLVEEQGCSLENIEANVRSTQDHLVKAESHIKRAIRSKQRNPCKKLFCCC</sequence>
<dbReference type="SMART" id="SM00503">
    <property type="entry name" value="SynN"/>
    <property type="match status" value="1"/>
</dbReference>
<dbReference type="PROSITE" id="PS00914">
    <property type="entry name" value="SYNTAXIN"/>
    <property type="match status" value="1"/>
</dbReference>
<dbReference type="GO" id="GO:0031629">
    <property type="term" value="P:synaptic vesicle fusion to presynaptic active zone membrane"/>
    <property type="evidence" value="ECO:0007669"/>
    <property type="project" value="TreeGrafter"/>
</dbReference>
<dbReference type="PANTHER" id="PTHR19957:SF30">
    <property type="entry name" value="SYNTAXIN-11"/>
    <property type="match status" value="1"/>
</dbReference>
<evidence type="ECO:0000256" key="1">
    <source>
        <dbReference type="ARBA" id="ARBA00004184"/>
    </source>
</evidence>
<comment type="subcellular location">
    <subcellularLocation>
        <location evidence="1">Endomembrane system</location>
        <topology evidence="1">Peripheral membrane protein</topology>
    </subcellularLocation>
</comment>
<accession>A0AAD7WU90</accession>
<name>A0AAD7WU90_9TELE</name>
<dbReference type="SUPFAM" id="SSF47661">
    <property type="entry name" value="t-snare proteins"/>
    <property type="match status" value="1"/>
</dbReference>
<reference evidence="9" key="1">
    <citation type="journal article" date="2023" name="Science">
        <title>Genome structures resolve the early diversification of teleost fishes.</title>
        <authorList>
            <person name="Parey E."/>
            <person name="Louis A."/>
            <person name="Montfort J."/>
            <person name="Bouchez O."/>
            <person name="Roques C."/>
            <person name="Iampietro C."/>
            <person name="Lluch J."/>
            <person name="Castinel A."/>
            <person name="Donnadieu C."/>
            <person name="Desvignes T."/>
            <person name="Floi Bucao C."/>
            <person name="Jouanno E."/>
            <person name="Wen M."/>
            <person name="Mejri S."/>
            <person name="Dirks R."/>
            <person name="Jansen H."/>
            <person name="Henkel C."/>
            <person name="Chen W.J."/>
            <person name="Zahm M."/>
            <person name="Cabau C."/>
            <person name="Klopp C."/>
            <person name="Thompson A.W."/>
            <person name="Robinson-Rechavi M."/>
            <person name="Braasch I."/>
            <person name="Lecointre G."/>
            <person name="Bobe J."/>
            <person name="Postlethwait J.H."/>
            <person name="Berthelot C."/>
            <person name="Roest Crollius H."/>
            <person name="Guiguen Y."/>
        </authorList>
    </citation>
    <scope>NUCLEOTIDE SEQUENCE</scope>
    <source>
        <strain evidence="9">NC1722</strain>
    </source>
</reference>
<dbReference type="CDD" id="cd00179">
    <property type="entry name" value="SynN"/>
    <property type="match status" value="1"/>
</dbReference>
<keyword evidence="10" id="KW-1185">Reference proteome</keyword>
<dbReference type="Proteomes" id="UP001221898">
    <property type="component" value="Unassembled WGS sequence"/>
</dbReference>
<evidence type="ECO:0000313" key="9">
    <source>
        <dbReference type="EMBL" id="KAJ8409706.1"/>
    </source>
</evidence>
<dbReference type="AlphaFoldDB" id="A0AAD7WU90"/>
<proteinExistence type="inferred from homology"/>
<dbReference type="PANTHER" id="PTHR19957">
    <property type="entry name" value="SYNTAXIN"/>
    <property type="match status" value="1"/>
</dbReference>
<evidence type="ECO:0000259" key="8">
    <source>
        <dbReference type="PROSITE" id="PS50192"/>
    </source>
</evidence>
<evidence type="ECO:0000256" key="3">
    <source>
        <dbReference type="ARBA" id="ARBA00022448"/>
    </source>
</evidence>
<gene>
    <name evidence="9" type="ORF">AAFF_G00217650</name>
</gene>
<dbReference type="SMART" id="SM00397">
    <property type="entry name" value="t_SNARE"/>
    <property type="match status" value="1"/>
</dbReference>
<keyword evidence="3" id="KW-0813">Transport</keyword>
<dbReference type="InterPro" id="IPR006011">
    <property type="entry name" value="Syntaxin_N"/>
</dbReference>
<dbReference type="InterPro" id="IPR000727">
    <property type="entry name" value="T_SNARE_dom"/>
</dbReference>
<evidence type="ECO:0000256" key="5">
    <source>
        <dbReference type="ARBA" id="ARBA00023136"/>
    </source>
</evidence>
<evidence type="ECO:0000256" key="2">
    <source>
        <dbReference type="ARBA" id="ARBA00009063"/>
    </source>
</evidence>
<dbReference type="InterPro" id="IPR006012">
    <property type="entry name" value="Syntaxin/epimorphin_CS"/>
</dbReference>
<evidence type="ECO:0000256" key="4">
    <source>
        <dbReference type="ARBA" id="ARBA00023054"/>
    </source>
</evidence>
<protein>
    <recommendedName>
        <fullName evidence="8">t-SNARE coiled-coil homology domain-containing protein</fullName>
    </recommendedName>
</protein>
<feature type="coiled-coil region" evidence="7">
    <location>
        <begin position="45"/>
        <end position="72"/>
    </location>
</feature>
<dbReference type="GO" id="GO:0048278">
    <property type="term" value="P:vesicle docking"/>
    <property type="evidence" value="ECO:0007669"/>
    <property type="project" value="TreeGrafter"/>
</dbReference>
<dbReference type="GO" id="GO:0031201">
    <property type="term" value="C:SNARE complex"/>
    <property type="evidence" value="ECO:0007669"/>
    <property type="project" value="TreeGrafter"/>
</dbReference>
<keyword evidence="5" id="KW-0472">Membrane</keyword>
<dbReference type="InterPro" id="IPR045242">
    <property type="entry name" value="Syntaxin"/>
</dbReference>
<evidence type="ECO:0000256" key="7">
    <source>
        <dbReference type="SAM" id="Coils"/>
    </source>
</evidence>
<comment type="similarity">
    <text evidence="2 6">Belongs to the syntaxin family.</text>
</comment>
<dbReference type="GO" id="GO:0005484">
    <property type="term" value="F:SNAP receptor activity"/>
    <property type="evidence" value="ECO:0007669"/>
    <property type="project" value="InterPro"/>
</dbReference>
<evidence type="ECO:0000256" key="6">
    <source>
        <dbReference type="RuleBase" id="RU003858"/>
    </source>
</evidence>
<organism evidence="9 10">
    <name type="scientific">Aldrovandia affinis</name>
    <dbReference type="NCBI Taxonomy" id="143900"/>
    <lineage>
        <taxon>Eukaryota</taxon>
        <taxon>Metazoa</taxon>
        <taxon>Chordata</taxon>
        <taxon>Craniata</taxon>
        <taxon>Vertebrata</taxon>
        <taxon>Euteleostomi</taxon>
        <taxon>Actinopterygii</taxon>
        <taxon>Neopterygii</taxon>
        <taxon>Teleostei</taxon>
        <taxon>Notacanthiformes</taxon>
        <taxon>Halosauridae</taxon>
        <taxon>Aldrovandia</taxon>
    </lineage>
</organism>
<dbReference type="GO" id="GO:0008021">
    <property type="term" value="C:synaptic vesicle"/>
    <property type="evidence" value="ECO:0007669"/>
    <property type="project" value="TreeGrafter"/>
</dbReference>
<dbReference type="PROSITE" id="PS50192">
    <property type="entry name" value="T_SNARE"/>
    <property type="match status" value="1"/>
</dbReference>